<evidence type="ECO:0000313" key="4">
    <source>
        <dbReference type="Proteomes" id="UP001595904"/>
    </source>
</evidence>
<evidence type="ECO:0000256" key="1">
    <source>
        <dbReference type="SAM" id="MobiDB-lite"/>
    </source>
</evidence>
<keyword evidence="2" id="KW-1133">Transmembrane helix</keyword>
<feature type="region of interest" description="Disordered" evidence="1">
    <location>
        <begin position="426"/>
        <end position="462"/>
    </location>
</feature>
<feature type="transmembrane region" description="Helical" evidence="2">
    <location>
        <begin position="20"/>
        <end position="40"/>
    </location>
</feature>
<organism evidence="3 4">
    <name type="scientific">Steroidobacter flavus</name>
    <dbReference type="NCBI Taxonomy" id="1842136"/>
    <lineage>
        <taxon>Bacteria</taxon>
        <taxon>Pseudomonadati</taxon>
        <taxon>Pseudomonadota</taxon>
        <taxon>Gammaproteobacteria</taxon>
        <taxon>Steroidobacterales</taxon>
        <taxon>Steroidobacteraceae</taxon>
        <taxon>Steroidobacter</taxon>
    </lineage>
</organism>
<evidence type="ECO:0000313" key="3">
    <source>
        <dbReference type="EMBL" id="MFC4309867.1"/>
    </source>
</evidence>
<keyword evidence="2" id="KW-0472">Membrane</keyword>
<sequence length="760" mass="81210">MTSVSGLQQSQRPTRVRARYLAAIGAIAGGVALTTAVRAVDDVTLQIERVDGDGWSASDVVVDLGLPDRNALVRARVGRLNVAAFSQTLTDVRIECPSLDMSGDVIACAKARVLADWPALGKQSLDAKLRYGRADGSLDVAIQGLRVGDGRVALQATLRDAAWNAKARLQRVPIDRLMKLATDFKTPLPAGLAATGLVDLDIAARGKQTNLSEAKVTGSLLELTANNEDGSLASDKLSLHVDASVRGSAKQLAFDVEIKSSQGQAFAQPIFVDLSAHAMSLRAQGTLTDGKALTLENFTLDHADVAQVSGRGRLQFDLEQPVQDLDVELTALKFPGAYESYLQPLLIDTNFKSMQTAGSIAGKLSVAEGEPRHIDLRFNDVTFDDGAGNLNLSALSGEWHWLADATSNDSEEDDASPAGALQLQASQLKRQGGAPAAPMPPGQPSLLKRQGGSPAAPMPAVQPSQLKWQGGSLLGLDLGASELNFTTQGRQFRLTQPARIPLLDGAIDLETFRVRNAGLPSVAFLVDATLKPVSVQKLCKAFGWPEFGGQIGGAISKLRMREGIITLGTTLHAQVFNGEVTISDLRLEQPFGQWPRFYSSIALDNLDLEPMTSAFSFGRITGRLSGAINGLQLFNWTPVAFDAKLFTPLDDRSRHRISQRAVENIGSIGGGGAGVTAALSSGFLRFFDDFNYDRLGISCRLQNEVCVMDGVAPAANGNYYLVKGKGVPRIDVIGSSRRVDWPRLVEQLLAATESEGPILR</sequence>
<name>A0ABV8SSE8_9GAMM</name>
<protein>
    <recommendedName>
        <fullName evidence="5">Dicarboxylate transport domain-containing protein</fullName>
    </recommendedName>
</protein>
<evidence type="ECO:0000256" key="2">
    <source>
        <dbReference type="SAM" id="Phobius"/>
    </source>
</evidence>
<evidence type="ECO:0008006" key="5">
    <source>
        <dbReference type="Google" id="ProtNLM"/>
    </source>
</evidence>
<reference evidence="4" key="1">
    <citation type="journal article" date="2019" name="Int. J. Syst. Evol. Microbiol.">
        <title>The Global Catalogue of Microorganisms (GCM) 10K type strain sequencing project: providing services to taxonomists for standard genome sequencing and annotation.</title>
        <authorList>
            <consortium name="The Broad Institute Genomics Platform"/>
            <consortium name="The Broad Institute Genome Sequencing Center for Infectious Disease"/>
            <person name="Wu L."/>
            <person name="Ma J."/>
        </authorList>
    </citation>
    <scope>NUCLEOTIDE SEQUENCE [LARGE SCALE GENOMIC DNA]</scope>
    <source>
        <strain evidence="4">CGMCC 1.10759</strain>
    </source>
</reference>
<keyword evidence="2" id="KW-0812">Transmembrane</keyword>
<gene>
    <name evidence="3" type="ORF">ACFPN2_12315</name>
</gene>
<dbReference type="EMBL" id="JBHSDU010000003">
    <property type="protein sequence ID" value="MFC4309867.1"/>
    <property type="molecule type" value="Genomic_DNA"/>
</dbReference>
<dbReference type="Proteomes" id="UP001595904">
    <property type="component" value="Unassembled WGS sequence"/>
</dbReference>
<dbReference type="RefSeq" id="WP_380596897.1">
    <property type="nucleotide sequence ID" value="NZ_JBHSDU010000003.1"/>
</dbReference>
<accession>A0ABV8SSE8</accession>
<proteinExistence type="predicted"/>
<keyword evidence="4" id="KW-1185">Reference proteome</keyword>
<comment type="caution">
    <text evidence="3">The sequence shown here is derived from an EMBL/GenBank/DDBJ whole genome shotgun (WGS) entry which is preliminary data.</text>
</comment>